<evidence type="ECO:0000256" key="9">
    <source>
        <dbReference type="ARBA" id="ARBA00022777"/>
    </source>
</evidence>
<dbReference type="NCBIfam" id="NF004160">
    <property type="entry name" value="PRK05627.1-3"/>
    <property type="match status" value="1"/>
</dbReference>
<dbReference type="GO" id="GO:0009398">
    <property type="term" value="P:FMN biosynthetic process"/>
    <property type="evidence" value="ECO:0007669"/>
    <property type="project" value="UniProtKB-UniRule"/>
</dbReference>
<dbReference type="FunFam" id="3.40.50.620:FF:000021">
    <property type="entry name" value="Riboflavin biosynthesis protein"/>
    <property type="match status" value="1"/>
</dbReference>
<dbReference type="NCBIfam" id="TIGR00083">
    <property type="entry name" value="ribF"/>
    <property type="match status" value="1"/>
</dbReference>
<evidence type="ECO:0000256" key="14">
    <source>
        <dbReference type="ARBA" id="ARBA00049494"/>
    </source>
</evidence>
<name>A0A9W7NF97_9PROT</name>
<keyword evidence="4 15" id="KW-0285">Flavoprotein</keyword>
<dbReference type="SMART" id="SM00904">
    <property type="entry name" value="Flavokinase"/>
    <property type="match status" value="1"/>
</dbReference>
<evidence type="ECO:0000256" key="10">
    <source>
        <dbReference type="ARBA" id="ARBA00022827"/>
    </source>
</evidence>
<evidence type="ECO:0000256" key="13">
    <source>
        <dbReference type="ARBA" id="ARBA00047880"/>
    </source>
</evidence>
<comment type="function">
    <text evidence="1">Catalyzes the phosphorylation of riboflavin to FMN followed by the adenylation of FMN to FAD.</text>
</comment>
<comment type="pathway">
    <text evidence="2 15">Cofactor biosynthesis; FAD biosynthesis; FAD from FMN: step 1/1.</text>
</comment>
<dbReference type="InterPro" id="IPR015864">
    <property type="entry name" value="FAD_synthase"/>
</dbReference>
<dbReference type="GO" id="GO:0008531">
    <property type="term" value="F:riboflavin kinase activity"/>
    <property type="evidence" value="ECO:0007669"/>
    <property type="project" value="UniProtKB-UniRule"/>
</dbReference>
<dbReference type="EC" id="2.7.1.26" evidence="15"/>
<evidence type="ECO:0000256" key="1">
    <source>
        <dbReference type="ARBA" id="ARBA00002121"/>
    </source>
</evidence>
<protein>
    <recommendedName>
        <fullName evidence="15">Riboflavin biosynthesis protein</fullName>
    </recommendedName>
    <domain>
        <recommendedName>
            <fullName evidence="15">Riboflavin kinase</fullName>
            <ecNumber evidence="15">2.7.1.26</ecNumber>
        </recommendedName>
        <alternativeName>
            <fullName evidence="15">Flavokinase</fullName>
        </alternativeName>
    </domain>
    <domain>
        <recommendedName>
            <fullName evidence="15">FMN adenylyltransferase</fullName>
            <ecNumber evidence="15">2.7.7.2</ecNumber>
        </recommendedName>
        <alternativeName>
            <fullName evidence="15">FAD pyrophosphorylase</fullName>
        </alternativeName>
        <alternativeName>
            <fullName evidence="15">FAD synthase</fullName>
        </alternativeName>
    </domain>
</protein>
<dbReference type="InterPro" id="IPR002606">
    <property type="entry name" value="Riboflavin_kinase_bac"/>
</dbReference>
<dbReference type="PANTHER" id="PTHR22749:SF6">
    <property type="entry name" value="RIBOFLAVIN KINASE"/>
    <property type="match status" value="1"/>
</dbReference>
<dbReference type="GO" id="GO:0006747">
    <property type="term" value="P:FAD biosynthetic process"/>
    <property type="evidence" value="ECO:0007669"/>
    <property type="project" value="UniProtKB-UniRule"/>
</dbReference>
<evidence type="ECO:0000256" key="8">
    <source>
        <dbReference type="ARBA" id="ARBA00022741"/>
    </source>
</evidence>
<dbReference type="Gene3D" id="3.40.50.620">
    <property type="entry name" value="HUPs"/>
    <property type="match status" value="1"/>
</dbReference>
<keyword evidence="5 15" id="KW-0288">FMN</keyword>
<dbReference type="Gene3D" id="2.40.30.30">
    <property type="entry name" value="Riboflavin kinase-like"/>
    <property type="match status" value="1"/>
</dbReference>
<dbReference type="RefSeq" id="WP_149471816.1">
    <property type="nucleotide sequence ID" value="NZ_QOKW01000031.1"/>
</dbReference>
<evidence type="ECO:0000256" key="11">
    <source>
        <dbReference type="ARBA" id="ARBA00022840"/>
    </source>
</evidence>
<dbReference type="EC" id="2.7.7.2" evidence="15"/>
<comment type="similarity">
    <text evidence="15">Belongs to the ribF family.</text>
</comment>
<comment type="caution">
    <text evidence="17">The sequence shown here is derived from an EMBL/GenBank/DDBJ whole genome shotgun (WGS) entry which is preliminary data.</text>
</comment>
<keyword evidence="10 15" id="KW-0274">FAD</keyword>
<dbReference type="GO" id="GO:0003919">
    <property type="term" value="F:FMN adenylyltransferase activity"/>
    <property type="evidence" value="ECO:0007669"/>
    <property type="project" value="UniProtKB-UniRule"/>
</dbReference>
<evidence type="ECO:0000256" key="12">
    <source>
        <dbReference type="ARBA" id="ARBA00023268"/>
    </source>
</evidence>
<dbReference type="Proteomes" id="UP000480854">
    <property type="component" value="Unassembled WGS sequence"/>
</dbReference>
<keyword evidence="11 15" id="KW-0067">ATP-binding</keyword>
<dbReference type="CDD" id="cd02064">
    <property type="entry name" value="FAD_synthetase_N"/>
    <property type="match status" value="1"/>
</dbReference>
<organism evidence="17 18">
    <name type="scientific">Roseomonas genomospecies 6</name>
    <dbReference type="NCBI Taxonomy" id="214106"/>
    <lineage>
        <taxon>Bacteria</taxon>
        <taxon>Pseudomonadati</taxon>
        <taxon>Pseudomonadota</taxon>
        <taxon>Alphaproteobacteria</taxon>
        <taxon>Acetobacterales</taxon>
        <taxon>Roseomonadaceae</taxon>
        <taxon>Roseomonas</taxon>
    </lineage>
</organism>
<evidence type="ECO:0000256" key="3">
    <source>
        <dbReference type="ARBA" id="ARBA00005201"/>
    </source>
</evidence>
<keyword evidence="12" id="KW-0511">Multifunctional enzyme</keyword>
<dbReference type="SUPFAM" id="SSF82114">
    <property type="entry name" value="Riboflavin kinase-like"/>
    <property type="match status" value="1"/>
</dbReference>
<dbReference type="PANTHER" id="PTHR22749">
    <property type="entry name" value="RIBOFLAVIN KINASE/FMN ADENYLYLTRANSFERASE"/>
    <property type="match status" value="1"/>
</dbReference>
<dbReference type="GO" id="GO:0009231">
    <property type="term" value="P:riboflavin biosynthetic process"/>
    <property type="evidence" value="ECO:0007669"/>
    <property type="project" value="InterPro"/>
</dbReference>
<dbReference type="InterPro" id="IPR023465">
    <property type="entry name" value="Riboflavin_kinase_dom_sf"/>
</dbReference>
<reference evidence="17 18" key="1">
    <citation type="submission" date="2018-07" db="EMBL/GenBank/DDBJ databases">
        <title>Genome sequence of Azospirillum sp. ATCC 49961.</title>
        <authorList>
            <person name="Sant'Anna F.H."/>
            <person name="Baldani J.I."/>
            <person name="Zilli J.E."/>
            <person name="Reis V.M."/>
            <person name="Hartmann A."/>
            <person name="Cruz L."/>
            <person name="de Souza E.M."/>
            <person name="de Oliveira Pedrosa F."/>
            <person name="Passaglia L.M.P."/>
        </authorList>
    </citation>
    <scope>NUCLEOTIDE SEQUENCE [LARGE SCALE GENOMIC DNA]</scope>
    <source>
        <strain evidence="17 18">ATCC 49961</strain>
    </source>
</reference>
<evidence type="ECO:0000313" key="17">
    <source>
        <dbReference type="EMBL" id="KAA0676718.1"/>
    </source>
</evidence>
<accession>A0A9W7NF97</accession>
<dbReference type="NCBIfam" id="NF004163">
    <property type="entry name" value="PRK05627.1-6"/>
    <property type="match status" value="1"/>
</dbReference>
<dbReference type="AlphaFoldDB" id="A0A9W7NF97"/>
<evidence type="ECO:0000256" key="4">
    <source>
        <dbReference type="ARBA" id="ARBA00022630"/>
    </source>
</evidence>
<gene>
    <name evidence="17" type="ORF">DS843_26355</name>
</gene>
<dbReference type="NCBIfam" id="NF004159">
    <property type="entry name" value="PRK05627.1-2"/>
    <property type="match status" value="1"/>
</dbReference>
<evidence type="ECO:0000256" key="2">
    <source>
        <dbReference type="ARBA" id="ARBA00004726"/>
    </source>
</evidence>
<dbReference type="InterPro" id="IPR015865">
    <property type="entry name" value="Riboflavin_kinase_bac/euk"/>
</dbReference>
<evidence type="ECO:0000259" key="16">
    <source>
        <dbReference type="SMART" id="SM00904"/>
    </source>
</evidence>
<dbReference type="EMBL" id="QOKW01000031">
    <property type="protein sequence ID" value="KAA0676718.1"/>
    <property type="molecule type" value="Genomic_DNA"/>
</dbReference>
<dbReference type="InterPro" id="IPR023468">
    <property type="entry name" value="Riboflavin_kinase"/>
</dbReference>
<keyword evidence="18" id="KW-1185">Reference proteome</keyword>
<keyword evidence="7 15" id="KW-0548">Nucleotidyltransferase</keyword>
<sequence>MRLFRHTADLPEDARGAVVALGNFDGVHRGHQAVIATAQRIAREFGAPSAVMTFEPHPRSVFRPDDAPFRLSPFRVKARHIEALGVDLLFVCHFDDSFLHKTADAFIREDLVAGLGVRHVVCGYDFLFGHGRGGDPALLRQAGAAHGFGVTEVGPVSDDAEGVYSSTRVRDALVAGNPREAARLLGSPWEIEGRVEHGDHKGRTIGFPTANVELADYLRPAFGVYAVRTGVDQGPSTVWRDGVANLGRRPTVGGTVERLETHILDFDGDLYGQHLRVQLIEFLRPERKFASFTELKDQIVQDAAAARAVLAKEPPDRTEG</sequence>
<keyword evidence="9 15" id="KW-0418">Kinase</keyword>
<feature type="domain" description="Riboflavin kinase" evidence="16">
    <location>
        <begin position="184"/>
        <end position="311"/>
    </location>
</feature>
<evidence type="ECO:0000256" key="6">
    <source>
        <dbReference type="ARBA" id="ARBA00022679"/>
    </source>
</evidence>
<evidence type="ECO:0000313" key="18">
    <source>
        <dbReference type="Proteomes" id="UP000480854"/>
    </source>
</evidence>
<evidence type="ECO:0000256" key="7">
    <source>
        <dbReference type="ARBA" id="ARBA00022695"/>
    </source>
</evidence>
<dbReference type="OrthoDB" id="9803667at2"/>
<dbReference type="GO" id="GO:0005524">
    <property type="term" value="F:ATP binding"/>
    <property type="evidence" value="ECO:0007669"/>
    <property type="project" value="UniProtKB-UniRule"/>
</dbReference>
<dbReference type="SUPFAM" id="SSF52374">
    <property type="entry name" value="Nucleotidylyl transferase"/>
    <property type="match status" value="1"/>
</dbReference>
<evidence type="ECO:0000256" key="5">
    <source>
        <dbReference type="ARBA" id="ARBA00022643"/>
    </source>
</evidence>
<comment type="pathway">
    <text evidence="3 15">Cofactor biosynthesis; FMN biosynthesis; FMN from riboflavin (ATP route): step 1/1.</text>
</comment>
<keyword evidence="8 15" id="KW-0547">Nucleotide-binding</keyword>
<proteinExistence type="inferred from homology"/>
<dbReference type="InterPro" id="IPR014729">
    <property type="entry name" value="Rossmann-like_a/b/a_fold"/>
</dbReference>
<dbReference type="Pfam" id="PF01687">
    <property type="entry name" value="Flavokinase"/>
    <property type="match status" value="1"/>
</dbReference>
<dbReference type="PIRSF" id="PIRSF004491">
    <property type="entry name" value="FAD_Synth"/>
    <property type="match status" value="1"/>
</dbReference>
<comment type="catalytic activity">
    <reaction evidence="14 15">
        <text>FMN + ATP + H(+) = FAD + diphosphate</text>
        <dbReference type="Rhea" id="RHEA:17237"/>
        <dbReference type="ChEBI" id="CHEBI:15378"/>
        <dbReference type="ChEBI" id="CHEBI:30616"/>
        <dbReference type="ChEBI" id="CHEBI:33019"/>
        <dbReference type="ChEBI" id="CHEBI:57692"/>
        <dbReference type="ChEBI" id="CHEBI:58210"/>
        <dbReference type="EC" id="2.7.7.2"/>
    </reaction>
</comment>
<comment type="catalytic activity">
    <reaction evidence="13 15">
        <text>riboflavin + ATP = FMN + ADP + H(+)</text>
        <dbReference type="Rhea" id="RHEA:14357"/>
        <dbReference type="ChEBI" id="CHEBI:15378"/>
        <dbReference type="ChEBI" id="CHEBI:30616"/>
        <dbReference type="ChEBI" id="CHEBI:57986"/>
        <dbReference type="ChEBI" id="CHEBI:58210"/>
        <dbReference type="ChEBI" id="CHEBI:456216"/>
        <dbReference type="EC" id="2.7.1.26"/>
    </reaction>
</comment>
<keyword evidence="6 15" id="KW-0808">Transferase</keyword>
<evidence type="ECO:0000256" key="15">
    <source>
        <dbReference type="PIRNR" id="PIRNR004491"/>
    </source>
</evidence>
<dbReference type="Pfam" id="PF06574">
    <property type="entry name" value="FAD_syn"/>
    <property type="match status" value="1"/>
</dbReference>